<evidence type="ECO:0000256" key="6">
    <source>
        <dbReference type="ARBA" id="ARBA00023136"/>
    </source>
</evidence>
<keyword evidence="6 7" id="KW-0472">Membrane</keyword>
<dbReference type="PIRSF" id="PIRSF006603">
    <property type="entry name" value="DinF"/>
    <property type="match status" value="1"/>
</dbReference>
<reference evidence="8 9" key="2">
    <citation type="journal article" date="2009" name="Proc. Natl. Acad. Sci. U.S.A.">
        <title>On the chimeric nature, thermophilic origin, and phylogenetic placement of the Thermotogales.</title>
        <authorList>
            <person name="Zhaxybayeva O."/>
            <person name="Swithers K.S."/>
            <person name="Lapierre P."/>
            <person name="Fournier G.P."/>
            <person name="Bickhart D.M."/>
            <person name="DeBoy R.T."/>
            <person name="Nelson K.E."/>
            <person name="Nesbo C.L."/>
            <person name="Doolittle W.F."/>
            <person name="Gogarten J.P."/>
            <person name="Noll K.M."/>
        </authorList>
    </citation>
    <scope>NUCLEOTIDE SEQUENCE [LARGE SCALE GENOMIC DNA]</scope>
    <source>
        <strain evidence="9">ATCC 35602 / DSM 5306 / Rt17-B1</strain>
    </source>
</reference>
<feature type="transmembrane region" description="Helical" evidence="7">
    <location>
        <begin position="186"/>
        <end position="207"/>
    </location>
</feature>
<evidence type="ECO:0000313" key="8">
    <source>
        <dbReference type="EMBL" id="ABS60385.1"/>
    </source>
</evidence>
<feature type="transmembrane region" description="Helical" evidence="7">
    <location>
        <begin position="276"/>
        <end position="296"/>
    </location>
</feature>
<dbReference type="InterPro" id="IPR047135">
    <property type="entry name" value="YsiQ"/>
</dbReference>
<dbReference type="AlphaFoldDB" id="A7HKF2"/>
<accession>A7HKF2</accession>
<dbReference type="PANTHER" id="PTHR42925">
    <property type="entry name" value="MULTIDRUG AND TOXIN EFFLUX PROTEIN MATE FAMILY"/>
    <property type="match status" value="1"/>
</dbReference>
<feature type="transmembrane region" description="Helical" evidence="7">
    <location>
        <begin position="160"/>
        <end position="180"/>
    </location>
</feature>
<dbReference type="KEGG" id="fno:Fnod_0522"/>
<dbReference type="InterPro" id="IPR048279">
    <property type="entry name" value="MdtK-like"/>
</dbReference>
<dbReference type="PANTHER" id="PTHR42925:SF2">
    <property type="entry name" value="NA+ DRIVEN MULTIDRUG EFFLUX PUMP"/>
    <property type="match status" value="1"/>
</dbReference>
<feature type="transmembrane region" description="Helical" evidence="7">
    <location>
        <begin position="126"/>
        <end position="148"/>
    </location>
</feature>
<keyword evidence="2" id="KW-0813">Transport</keyword>
<protein>
    <submittedName>
        <fullName evidence="8">MATE efflux family protein</fullName>
    </submittedName>
</protein>
<name>A7HKF2_FERNB</name>
<evidence type="ECO:0000256" key="2">
    <source>
        <dbReference type="ARBA" id="ARBA00022448"/>
    </source>
</evidence>
<dbReference type="eggNOG" id="COG0534">
    <property type="taxonomic scope" value="Bacteria"/>
</dbReference>
<feature type="transmembrane region" description="Helical" evidence="7">
    <location>
        <begin position="52"/>
        <end position="72"/>
    </location>
</feature>
<dbReference type="GO" id="GO:0015297">
    <property type="term" value="F:antiporter activity"/>
    <property type="evidence" value="ECO:0007669"/>
    <property type="project" value="InterPro"/>
</dbReference>
<evidence type="ECO:0000256" key="1">
    <source>
        <dbReference type="ARBA" id="ARBA00004651"/>
    </source>
</evidence>
<dbReference type="OrthoDB" id="9776324at2"/>
<feature type="transmembrane region" description="Helical" evidence="7">
    <location>
        <begin position="311"/>
        <end position="334"/>
    </location>
</feature>
<evidence type="ECO:0000256" key="3">
    <source>
        <dbReference type="ARBA" id="ARBA00022475"/>
    </source>
</evidence>
<feature type="transmembrane region" description="Helical" evidence="7">
    <location>
        <begin position="84"/>
        <end position="106"/>
    </location>
</feature>
<dbReference type="Proteomes" id="UP000002415">
    <property type="component" value="Chromosome"/>
</dbReference>
<keyword evidence="3" id="KW-1003">Cell membrane</keyword>
<reference evidence="8 9" key="1">
    <citation type="submission" date="2007-07" db="EMBL/GenBank/DDBJ databases">
        <title>Complete sequence of Fervidobacterium nodosum Rt17-B1.</title>
        <authorList>
            <consortium name="US DOE Joint Genome Institute"/>
            <person name="Copeland A."/>
            <person name="Lucas S."/>
            <person name="Lapidus A."/>
            <person name="Barry K."/>
            <person name="Glavina del Rio T."/>
            <person name="Dalin E."/>
            <person name="Tice H."/>
            <person name="Pitluck S."/>
            <person name="Saunders E."/>
            <person name="Brettin T."/>
            <person name="Bruce D."/>
            <person name="Detter J.C."/>
            <person name="Han C."/>
            <person name="Schmutz J."/>
            <person name="Larimer F."/>
            <person name="Land M."/>
            <person name="Hauser L."/>
            <person name="Kyrpides N."/>
            <person name="Mikhailova N."/>
            <person name="Nelson K."/>
            <person name="Gogarten J.P."/>
            <person name="Noll K."/>
            <person name="Richardson P."/>
        </authorList>
    </citation>
    <scope>NUCLEOTIDE SEQUENCE [LARGE SCALE GENOMIC DNA]</scope>
    <source>
        <strain evidence="9">ATCC 35602 / DSM 5306 / Rt17-B1</strain>
    </source>
</reference>
<keyword evidence="5 7" id="KW-1133">Transmembrane helix</keyword>
<proteinExistence type="predicted"/>
<feature type="transmembrane region" description="Helical" evidence="7">
    <location>
        <begin position="346"/>
        <end position="369"/>
    </location>
</feature>
<keyword evidence="9" id="KW-1185">Reference proteome</keyword>
<dbReference type="GO" id="GO:0005886">
    <property type="term" value="C:plasma membrane"/>
    <property type="evidence" value="ECO:0007669"/>
    <property type="project" value="UniProtKB-SubCell"/>
</dbReference>
<evidence type="ECO:0000256" key="5">
    <source>
        <dbReference type="ARBA" id="ARBA00022989"/>
    </source>
</evidence>
<evidence type="ECO:0000256" key="7">
    <source>
        <dbReference type="SAM" id="Phobius"/>
    </source>
</evidence>
<sequence length="461" mass="51280">MINLLKNILKIAIPVSLENIIANTGTFILTILLSQLGEVEVAINGVANQGSFLVILFLFGLNTGGAIFLAQYWGKKDTENIKKIMSLMIYFSLLISLAFFVLTFFFPKVFIKMFSNDTRVIDRGILYLRLISISYFGLALEISFRTLLRSIERATIPMMSYVYGTIIQIFLAYGFVKGLFGLPKLGLVGIAISLIVSRFVIPLYQILRASTLKLPYTFSLSGISRNMLSKFLEFATPTTLNEIAWSLGMTVYGIIFGRMGTQAYAARNILSSFENYVWTFTFGIVIAASVIIGKYIGQMEYEKAQQFAKKILMWSFVIGLLSAVIVMVVYYILYPTFKIEENTKKILTYAMWVMLIGAPVKAFNGAAIVGVLRAGGDAKFAFLLETFTLWCLGVPLAFIGAFIWKQPLPVVYALTLSDEVVKSVIAYIRIKSKKWIKNVTISPEISSAPAASAVPGIGEEH</sequence>
<dbReference type="CDD" id="cd13134">
    <property type="entry name" value="MATE_like_8"/>
    <property type="match status" value="1"/>
</dbReference>
<dbReference type="EMBL" id="CP000771">
    <property type="protein sequence ID" value="ABS60385.1"/>
    <property type="molecule type" value="Genomic_DNA"/>
</dbReference>
<dbReference type="InterPro" id="IPR002528">
    <property type="entry name" value="MATE_fam"/>
</dbReference>
<feature type="transmembrane region" description="Helical" evidence="7">
    <location>
        <begin position="381"/>
        <end position="404"/>
    </location>
</feature>
<dbReference type="STRING" id="381764.Fnod_0522"/>
<feature type="transmembrane region" description="Helical" evidence="7">
    <location>
        <begin position="234"/>
        <end position="256"/>
    </location>
</feature>
<evidence type="ECO:0000256" key="4">
    <source>
        <dbReference type="ARBA" id="ARBA00022692"/>
    </source>
</evidence>
<dbReference type="GO" id="GO:0042910">
    <property type="term" value="F:xenobiotic transmembrane transporter activity"/>
    <property type="evidence" value="ECO:0007669"/>
    <property type="project" value="InterPro"/>
</dbReference>
<dbReference type="Pfam" id="PF01554">
    <property type="entry name" value="MatE"/>
    <property type="match status" value="2"/>
</dbReference>
<comment type="subcellular location">
    <subcellularLocation>
        <location evidence="1">Cell membrane</location>
        <topology evidence="1">Multi-pass membrane protein</topology>
    </subcellularLocation>
</comment>
<evidence type="ECO:0000313" key="9">
    <source>
        <dbReference type="Proteomes" id="UP000002415"/>
    </source>
</evidence>
<organism evidence="8 9">
    <name type="scientific">Fervidobacterium nodosum (strain ATCC 35602 / DSM 5306 / Rt17-B1)</name>
    <dbReference type="NCBI Taxonomy" id="381764"/>
    <lineage>
        <taxon>Bacteria</taxon>
        <taxon>Thermotogati</taxon>
        <taxon>Thermotogota</taxon>
        <taxon>Thermotogae</taxon>
        <taxon>Thermotogales</taxon>
        <taxon>Fervidobacteriaceae</taxon>
        <taxon>Fervidobacterium</taxon>
    </lineage>
</organism>
<keyword evidence="4 7" id="KW-0812">Transmembrane</keyword>
<gene>
    <name evidence="8" type="ordered locus">Fnod_0522</name>
</gene>
<dbReference type="HOGENOM" id="CLU_012893_5_1_0"/>